<dbReference type="SMART" id="SM00220">
    <property type="entry name" value="S_TKc"/>
    <property type="match status" value="1"/>
</dbReference>
<gene>
    <name evidence="3" type="ORF">P3T76_012542</name>
</gene>
<dbReference type="SUPFAM" id="SSF56112">
    <property type="entry name" value="Protein kinase-like (PK-like)"/>
    <property type="match status" value="1"/>
</dbReference>
<dbReference type="PROSITE" id="PS00108">
    <property type="entry name" value="PROTEIN_KINASE_ST"/>
    <property type="match status" value="1"/>
</dbReference>
<organism evidence="3 4">
    <name type="scientific">Phytophthora citrophthora</name>
    <dbReference type="NCBI Taxonomy" id="4793"/>
    <lineage>
        <taxon>Eukaryota</taxon>
        <taxon>Sar</taxon>
        <taxon>Stramenopiles</taxon>
        <taxon>Oomycota</taxon>
        <taxon>Peronosporomycetes</taxon>
        <taxon>Peronosporales</taxon>
        <taxon>Peronosporaceae</taxon>
        <taxon>Phytophthora</taxon>
    </lineage>
</organism>
<dbReference type="GO" id="GO:0004674">
    <property type="term" value="F:protein serine/threonine kinase activity"/>
    <property type="evidence" value="ECO:0007669"/>
    <property type="project" value="TreeGrafter"/>
</dbReference>
<dbReference type="Gene3D" id="3.30.200.20">
    <property type="entry name" value="Phosphorylase Kinase, domain 1"/>
    <property type="match status" value="1"/>
</dbReference>
<dbReference type="InterPro" id="IPR000719">
    <property type="entry name" value="Prot_kinase_dom"/>
</dbReference>
<dbReference type="Pfam" id="PF00069">
    <property type="entry name" value="Pkinase"/>
    <property type="match status" value="1"/>
</dbReference>
<dbReference type="EMBL" id="JASMQC010000031">
    <property type="protein sequence ID" value="KAK1932042.1"/>
    <property type="molecule type" value="Genomic_DNA"/>
</dbReference>
<dbReference type="PANTHER" id="PTHR44329">
    <property type="entry name" value="SERINE/THREONINE-PROTEIN KINASE TNNI3K-RELATED"/>
    <property type="match status" value="1"/>
</dbReference>
<feature type="transmembrane region" description="Helical" evidence="1">
    <location>
        <begin position="173"/>
        <end position="196"/>
    </location>
</feature>
<dbReference type="Proteomes" id="UP001259832">
    <property type="component" value="Unassembled WGS sequence"/>
</dbReference>
<dbReference type="CDD" id="cd13999">
    <property type="entry name" value="STKc_MAP3K-like"/>
    <property type="match status" value="1"/>
</dbReference>
<dbReference type="AlphaFoldDB" id="A0AAD9G4W0"/>
<proteinExistence type="predicted"/>
<evidence type="ECO:0000313" key="4">
    <source>
        <dbReference type="Proteomes" id="UP001259832"/>
    </source>
</evidence>
<evidence type="ECO:0000313" key="3">
    <source>
        <dbReference type="EMBL" id="KAK1932042.1"/>
    </source>
</evidence>
<name>A0AAD9G4W0_9STRA</name>
<dbReference type="PROSITE" id="PS50011">
    <property type="entry name" value="PROTEIN_KINASE_DOM"/>
    <property type="match status" value="1"/>
</dbReference>
<sequence>MGYVAAEDLGYVKVYTKCGLRMSELQISQSAYRSAGCIEQICSSPNGEPFYQSMRCTGYQMGNISLCAATDGITPIHGAMWADGGTDDVLPVSEMQRHVWTEAGVNYTILAIHLVGDQNSYGKCVMPSMTVPCVMYDDAEENDWCSPEHGEIVPQWLQLEKNGAESSSGWHKAALPVTITSLVLLLLVSIAAFIFWRKVRVQQQETQELHEQKRAILGGRGSDEFSMMDDIDFILEAPGQSLKGEQTWVAWGHTPVKLKQGIQSVVGENSDDLDGILLRRSLEDISDTGEVSVHLSGSFRSPSKATTARLTSFASGVTGSPRNSLMLSSTDPTGRASISPLLEFQNDPDVALRRVPFVDISLVRQITSGAYGEVWLGRLRGDIVAVKRLTHERRRQIHELGAFASEIQLMAKLKHPNVLGLTGVAWNTLENMLLIMEYMDRGDLQHVLQYHSQSTDKDGSEFSWVSHKAKIARDVVCGLEYLHSLKPIVVHRDLKSKNVLINGNYEAKLSDFGVSRLRHDQETMTSGVGTAYWTAPEVLAGHKYSEKADIYSLGVVLAELDTGELPFFDARTSDGDKMEAIHILSLVVSGELQPSFSLECPEHVRKLALACLNPKPESRPSAQEVLKEFNRLLESARERRAATLG</sequence>
<evidence type="ECO:0000259" key="2">
    <source>
        <dbReference type="PROSITE" id="PS50011"/>
    </source>
</evidence>
<dbReference type="GO" id="GO:0005524">
    <property type="term" value="F:ATP binding"/>
    <property type="evidence" value="ECO:0007669"/>
    <property type="project" value="InterPro"/>
</dbReference>
<protein>
    <submittedName>
        <fullName evidence="3">Serine/threonine-protein kinase drkC</fullName>
    </submittedName>
</protein>
<dbReference type="InterPro" id="IPR008271">
    <property type="entry name" value="Ser/Thr_kinase_AS"/>
</dbReference>
<keyword evidence="3" id="KW-0808">Transferase</keyword>
<reference evidence="3" key="1">
    <citation type="submission" date="2023-08" db="EMBL/GenBank/DDBJ databases">
        <title>Reference Genome Resource for the Citrus Pathogen Phytophthora citrophthora.</title>
        <authorList>
            <person name="Moller H."/>
            <person name="Coetzee B."/>
            <person name="Rose L.J."/>
            <person name="Van Niekerk J.M."/>
        </authorList>
    </citation>
    <scope>NUCLEOTIDE SEQUENCE</scope>
    <source>
        <strain evidence="3">STE-U-9442</strain>
    </source>
</reference>
<evidence type="ECO:0000256" key="1">
    <source>
        <dbReference type="SAM" id="Phobius"/>
    </source>
</evidence>
<dbReference type="Gene3D" id="1.10.510.10">
    <property type="entry name" value="Transferase(Phosphotransferase) domain 1"/>
    <property type="match status" value="1"/>
</dbReference>
<accession>A0AAD9G4W0</accession>
<dbReference type="InterPro" id="IPR011009">
    <property type="entry name" value="Kinase-like_dom_sf"/>
</dbReference>
<dbReference type="PANTHER" id="PTHR44329:SF214">
    <property type="entry name" value="PROTEIN KINASE DOMAIN-CONTAINING PROTEIN"/>
    <property type="match status" value="1"/>
</dbReference>
<keyword evidence="1" id="KW-0472">Membrane</keyword>
<feature type="domain" description="Protein kinase" evidence="2">
    <location>
        <begin position="360"/>
        <end position="633"/>
    </location>
</feature>
<keyword evidence="3" id="KW-0418">Kinase</keyword>
<keyword evidence="1" id="KW-0812">Transmembrane</keyword>
<comment type="caution">
    <text evidence="3">The sequence shown here is derived from an EMBL/GenBank/DDBJ whole genome shotgun (WGS) entry which is preliminary data.</text>
</comment>
<keyword evidence="1" id="KW-1133">Transmembrane helix</keyword>
<dbReference type="InterPro" id="IPR051681">
    <property type="entry name" value="Ser/Thr_Kinases-Pseudokinases"/>
</dbReference>
<keyword evidence="4" id="KW-1185">Reference proteome</keyword>